<dbReference type="AlphaFoldDB" id="A0A6S7KVL4"/>
<feature type="non-terminal residue" evidence="1">
    <location>
        <position position="354"/>
    </location>
</feature>
<accession>A0A6S7KVL4</accession>
<keyword evidence="2" id="KW-1185">Reference proteome</keyword>
<sequence>AVKINSLISHVERTTNALTRHITKLTEYTIKELLAAAKMNIQLLTQTYRAELTDFLTALTALMESKTSPFLLDPKNLKQAYSQLCQSALLQGMRPLINDPGIVYKSQTDTLIRNNTISVFIHIPLYTGTLMDLFHYIPTPIFLQSPLAIQIMPDHQYLALDSAKALAKEFTQMELDQCTKLGEIFHCSKKNILRRDLKQICLYNLYQQQISSIKKNCPIKVKQIPFMARQLKENIFQLSASNKTQITTTCRDQPPNITIIQGNSILKLTEKCPTATTEAYVFHYNPYIVVNAKLISLPILINTTAWLQPLQLDITDVTQMFNEIKTTHDALDYTSFVRETKRYQSKDYENIGHS</sequence>
<organism evidence="1 2">
    <name type="scientific">Paramuricea clavata</name>
    <name type="common">Red gorgonian</name>
    <name type="synonym">Violescent sea-whip</name>
    <dbReference type="NCBI Taxonomy" id="317549"/>
    <lineage>
        <taxon>Eukaryota</taxon>
        <taxon>Metazoa</taxon>
        <taxon>Cnidaria</taxon>
        <taxon>Anthozoa</taxon>
        <taxon>Octocorallia</taxon>
        <taxon>Malacalcyonacea</taxon>
        <taxon>Plexauridae</taxon>
        <taxon>Paramuricea</taxon>
    </lineage>
</organism>
<evidence type="ECO:0000313" key="2">
    <source>
        <dbReference type="Proteomes" id="UP001152795"/>
    </source>
</evidence>
<name>A0A6S7KVL4_PARCT</name>
<gene>
    <name evidence="1" type="ORF">PACLA_8A081238</name>
</gene>
<feature type="non-terminal residue" evidence="1">
    <location>
        <position position="1"/>
    </location>
</feature>
<dbReference type="Proteomes" id="UP001152795">
    <property type="component" value="Unassembled WGS sequence"/>
</dbReference>
<protein>
    <submittedName>
        <fullName evidence="1">Uncharacterized protein</fullName>
    </submittedName>
</protein>
<dbReference type="EMBL" id="CACRXK020038312">
    <property type="protein sequence ID" value="CAB4045241.1"/>
    <property type="molecule type" value="Genomic_DNA"/>
</dbReference>
<dbReference type="InterPro" id="IPR022048">
    <property type="entry name" value="Envelope_fusion-like"/>
</dbReference>
<dbReference type="Pfam" id="PF12259">
    <property type="entry name" value="Baculo_F"/>
    <property type="match status" value="1"/>
</dbReference>
<reference evidence="1" key="1">
    <citation type="submission" date="2020-04" db="EMBL/GenBank/DDBJ databases">
        <authorList>
            <person name="Alioto T."/>
            <person name="Alioto T."/>
            <person name="Gomez Garrido J."/>
        </authorList>
    </citation>
    <scope>NUCLEOTIDE SEQUENCE</scope>
    <source>
        <strain evidence="1">A484AB</strain>
    </source>
</reference>
<evidence type="ECO:0000313" key="1">
    <source>
        <dbReference type="EMBL" id="CAB4045241.1"/>
    </source>
</evidence>
<proteinExistence type="predicted"/>
<comment type="caution">
    <text evidence="1">The sequence shown here is derived from an EMBL/GenBank/DDBJ whole genome shotgun (WGS) entry which is preliminary data.</text>
</comment>